<organism evidence="1 2">
    <name type="scientific">Cetraspora pellucida</name>
    <dbReference type="NCBI Taxonomy" id="1433469"/>
    <lineage>
        <taxon>Eukaryota</taxon>
        <taxon>Fungi</taxon>
        <taxon>Fungi incertae sedis</taxon>
        <taxon>Mucoromycota</taxon>
        <taxon>Glomeromycotina</taxon>
        <taxon>Glomeromycetes</taxon>
        <taxon>Diversisporales</taxon>
        <taxon>Gigasporaceae</taxon>
        <taxon>Cetraspora</taxon>
    </lineage>
</organism>
<dbReference type="Proteomes" id="UP000789366">
    <property type="component" value="Unassembled WGS sequence"/>
</dbReference>
<keyword evidence="2" id="KW-1185">Reference proteome</keyword>
<name>A0ACA9K371_9GLOM</name>
<sequence>MTDIEEIIDLYAEIPSFHKDYIYLLNQLPQSLINDAWKRLITRKRIKLTNIEASYINSEIESFLKREIERYKRQKLQSSKGIYIHSMDIGVQTENIDKAIQTENIDFLKQIKKANKLFYRIHNDMSYKIIFFILLAQLPPSLIKAGWIRLTTRKKNPLSESEANVETESYCTAIPVSKPKKSGFEETKSQISDSSPNSLLHRPEGSYSEEEVNARIKEATDNLRQKFIKSTEETLKTIKQQKDIECNQIKIDMANWSTKLFELSLKKYIRDGTIYDFIHALEEKDGKSYSNISWKK</sequence>
<evidence type="ECO:0000313" key="2">
    <source>
        <dbReference type="Proteomes" id="UP000789366"/>
    </source>
</evidence>
<protein>
    <submittedName>
        <fullName evidence="1">3564_t:CDS:1</fullName>
    </submittedName>
</protein>
<comment type="caution">
    <text evidence="1">The sequence shown here is derived from an EMBL/GenBank/DDBJ whole genome shotgun (WGS) entry which is preliminary data.</text>
</comment>
<reference evidence="1" key="1">
    <citation type="submission" date="2021-06" db="EMBL/GenBank/DDBJ databases">
        <authorList>
            <person name="Kallberg Y."/>
            <person name="Tangrot J."/>
            <person name="Rosling A."/>
        </authorList>
    </citation>
    <scope>NUCLEOTIDE SEQUENCE</scope>
    <source>
        <strain evidence="1">28 12/20/2015</strain>
    </source>
</reference>
<proteinExistence type="predicted"/>
<accession>A0ACA9K371</accession>
<dbReference type="EMBL" id="CAJVPW010000296">
    <property type="protein sequence ID" value="CAG8449319.1"/>
    <property type="molecule type" value="Genomic_DNA"/>
</dbReference>
<gene>
    <name evidence="1" type="ORF">SPELUC_LOCUS702</name>
</gene>
<evidence type="ECO:0000313" key="1">
    <source>
        <dbReference type="EMBL" id="CAG8449319.1"/>
    </source>
</evidence>